<accession>A0ABW6AA44</accession>
<keyword evidence="2" id="KW-1185">Reference proteome</keyword>
<evidence type="ECO:0000313" key="1">
    <source>
        <dbReference type="EMBL" id="MFD2921526.1"/>
    </source>
</evidence>
<comment type="caution">
    <text evidence="1">The sequence shown here is derived from an EMBL/GenBank/DDBJ whole genome shotgun (WGS) entry which is preliminary data.</text>
</comment>
<gene>
    <name evidence="1" type="ORF">ACFS6H_17525</name>
</gene>
<sequence>MMKATAQLTEECRQWRFTLRHLRDQFTNHTHKLEKKVLEKNRRLAMWEVEHLYNQFYIQLINIHDLKKVIKRHADNISKQSMRGVLRDDTVALHCFLTNDVERLQHRLKSISDEFKMFLRNYPPAIYA</sequence>
<reference evidence="2" key="1">
    <citation type="journal article" date="2019" name="Int. J. Syst. Evol. Microbiol.">
        <title>The Global Catalogue of Microorganisms (GCM) 10K type strain sequencing project: providing services to taxonomists for standard genome sequencing and annotation.</title>
        <authorList>
            <consortium name="The Broad Institute Genomics Platform"/>
            <consortium name="The Broad Institute Genome Sequencing Center for Infectious Disease"/>
            <person name="Wu L."/>
            <person name="Ma J."/>
        </authorList>
    </citation>
    <scope>NUCLEOTIDE SEQUENCE [LARGE SCALE GENOMIC DNA]</scope>
    <source>
        <strain evidence="2">KCTC 23299</strain>
    </source>
</reference>
<proteinExistence type="predicted"/>
<dbReference type="RefSeq" id="WP_386102004.1">
    <property type="nucleotide sequence ID" value="NZ_JBHUOZ010000003.1"/>
</dbReference>
<name>A0ABW6AA44_9BACT</name>
<evidence type="ECO:0000313" key="2">
    <source>
        <dbReference type="Proteomes" id="UP001597511"/>
    </source>
</evidence>
<dbReference type="EMBL" id="JBHUOZ010000003">
    <property type="protein sequence ID" value="MFD2921526.1"/>
    <property type="molecule type" value="Genomic_DNA"/>
</dbReference>
<dbReference type="Proteomes" id="UP001597511">
    <property type="component" value="Unassembled WGS sequence"/>
</dbReference>
<protein>
    <submittedName>
        <fullName evidence="1">Uncharacterized protein</fullName>
    </submittedName>
</protein>
<organism evidence="1 2">
    <name type="scientific">Terrimonas rubra</name>
    <dbReference type="NCBI Taxonomy" id="1035890"/>
    <lineage>
        <taxon>Bacteria</taxon>
        <taxon>Pseudomonadati</taxon>
        <taxon>Bacteroidota</taxon>
        <taxon>Chitinophagia</taxon>
        <taxon>Chitinophagales</taxon>
        <taxon>Chitinophagaceae</taxon>
        <taxon>Terrimonas</taxon>
    </lineage>
</organism>